<dbReference type="PROSITE" id="PS51257">
    <property type="entry name" value="PROKAR_LIPOPROTEIN"/>
    <property type="match status" value="1"/>
</dbReference>
<proteinExistence type="inferred from homology"/>
<organism evidence="8 9">
    <name type="scientific">Aquipluma nitroreducens</name>
    <dbReference type="NCBI Taxonomy" id="2010828"/>
    <lineage>
        <taxon>Bacteria</taxon>
        <taxon>Pseudomonadati</taxon>
        <taxon>Bacteroidota</taxon>
        <taxon>Bacteroidia</taxon>
        <taxon>Marinilabiliales</taxon>
        <taxon>Prolixibacteraceae</taxon>
        <taxon>Aquipluma</taxon>
    </lineage>
</organism>
<keyword evidence="5" id="KW-0998">Cell outer membrane</keyword>
<name>A0A5K7S4A1_9BACT</name>
<dbReference type="Gene3D" id="1.25.40.390">
    <property type="match status" value="1"/>
</dbReference>
<dbReference type="AlphaFoldDB" id="A0A5K7S4A1"/>
<keyword evidence="3" id="KW-0732">Signal</keyword>
<dbReference type="InterPro" id="IPR033985">
    <property type="entry name" value="SusD-like_N"/>
</dbReference>
<dbReference type="SUPFAM" id="SSF48452">
    <property type="entry name" value="TPR-like"/>
    <property type="match status" value="1"/>
</dbReference>
<evidence type="ECO:0000256" key="3">
    <source>
        <dbReference type="ARBA" id="ARBA00022729"/>
    </source>
</evidence>
<evidence type="ECO:0000259" key="6">
    <source>
        <dbReference type="Pfam" id="PF07980"/>
    </source>
</evidence>
<dbReference type="KEGG" id="anf:AQPE_0464"/>
<dbReference type="Pfam" id="PF07980">
    <property type="entry name" value="SusD_RagB"/>
    <property type="match status" value="1"/>
</dbReference>
<dbReference type="RefSeq" id="WP_318349409.1">
    <property type="nucleotide sequence ID" value="NZ_AP018694.1"/>
</dbReference>
<comment type="subcellular location">
    <subcellularLocation>
        <location evidence="1">Cell outer membrane</location>
    </subcellularLocation>
</comment>
<evidence type="ECO:0000256" key="5">
    <source>
        <dbReference type="ARBA" id="ARBA00023237"/>
    </source>
</evidence>
<comment type="similarity">
    <text evidence="2">Belongs to the SusD family.</text>
</comment>
<dbReference type="GO" id="GO:0009279">
    <property type="term" value="C:cell outer membrane"/>
    <property type="evidence" value="ECO:0007669"/>
    <property type="project" value="UniProtKB-SubCell"/>
</dbReference>
<reference evidence="8" key="1">
    <citation type="journal article" date="2020" name="Int. J. Syst. Evol. Microbiol.">
        <title>Aquipluma nitroreducens gen. nov. sp. nov., a novel facultatively anaerobic bacterium isolated from a freshwater lake.</title>
        <authorList>
            <person name="Watanabe M."/>
            <person name="Kojima H."/>
            <person name="Fukui M."/>
        </authorList>
    </citation>
    <scope>NUCLEOTIDE SEQUENCE</scope>
    <source>
        <strain evidence="8">MeG22</strain>
    </source>
</reference>
<dbReference type="InterPro" id="IPR012944">
    <property type="entry name" value="SusD_RagB_dom"/>
</dbReference>
<feature type="domain" description="RagB/SusD" evidence="6">
    <location>
        <begin position="339"/>
        <end position="513"/>
    </location>
</feature>
<evidence type="ECO:0000313" key="8">
    <source>
        <dbReference type="EMBL" id="BBE16327.1"/>
    </source>
</evidence>
<sequence length="518" mass="58491">MRHKIVIATAILLLGIIGCNEDFLNLENQNSYTEDSYFTTASQLQESVVAAYCGFYQIGLFAREWYFYHDMLGNDAKAAPAMVGTGSMGQLPALSYDGTNSEIQNLWRSLYRIVLRSTIAIDKSNEFTPTTTDETTVKNNTVGEASFLKAWSYFTLYRLWGVIPLRKTIDDMAINDFARAGTEQEVVDYILEVLKDAEADLPVSWSTANKGRVTRGAAIALRGQLYLWQKSYALAEAEFAKLATTPYSYALAPKFSDNNTEAGDNNVESLFEVQHAYNKSGSVWYMFGSQEYGVAQAVTGRAMEYGFNDWFNVYVSNSCVESFKYTINEHSYVDPRAFYTFYGNAASGGDTTYYSATAANNEQSYPFATKGYAWKKYQRYETQEKEGKPCSPINTRVLRYADVLLMRAECMIQTGNTSGALTLINQVRERSGAEKYTSLGSTPMTILKRERRLELSGEQVRFFDLIRWGELVSTLNPEKSAQSEGTPYQEKHNKFPITTDELDINKKMTNSVYYSGWN</sequence>
<dbReference type="Pfam" id="PF14322">
    <property type="entry name" value="SusD-like_3"/>
    <property type="match status" value="1"/>
</dbReference>
<keyword evidence="9" id="KW-1185">Reference proteome</keyword>
<keyword evidence="4" id="KW-0472">Membrane</keyword>
<evidence type="ECO:0000256" key="4">
    <source>
        <dbReference type="ARBA" id="ARBA00023136"/>
    </source>
</evidence>
<gene>
    <name evidence="8" type="ORF">AQPE_0464</name>
</gene>
<dbReference type="InterPro" id="IPR011990">
    <property type="entry name" value="TPR-like_helical_dom_sf"/>
</dbReference>
<evidence type="ECO:0000256" key="2">
    <source>
        <dbReference type="ARBA" id="ARBA00006275"/>
    </source>
</evidence>
<feature type="domain" description="SusD-like N-terminal" evidence="7">
    <location>
        <begin position="22"/>
        <end position="227"/>
    </location>
</feature>
<evidence type="ECO:0000313" key="9">
    <source>
        <dbReference type="Proteomes" id="UP001193389"/>
    </source>
</evidence>
<evidence type="ECO:0000259" key="7">
    <source>
        <dbReference type="Pfam" id="PF14322"/>
    </source>
</evidence>
<dbReference type="Proteomes" id="UP001193389">
    <property type="component" value="Chromosome"/>
</dbReference>
<dbReference type="EMBL" id="AP018694">
    <property type="protein sequence ID" value="BBE16327.1"/>
    <property type="molecule type" value="Genomic_DNA"/>
</dbReference>
<evidence type="ECO:0000256" key="1">
    <source>
        <dbReference type="ARBA" id="ARBA00004442"/>
    </source>
</evidence>
<protein>
    <submittedName>
        <fullName evidence="8">Outer membrane protein</fullName>
    </submittedName>
</protein>
<accession>A0A5K7S4A1</accession>